<protein>
    <recommendedName>
        <fullName evidence="3">Major tail protein</fullName>
    </recommendedName>
</protein>
<accession>A0A5J6LB79</accession>
<reference evidence="1 2" key="1">
    <citation type="submission" date="2019-09" db="EMBL/GenBank/DDBJ databases">
        <title>Nitrincola iocasae sp. nov., a bacterium isolated from the sediment collected at a cold seep field in South China Sea.</title>
        <authorList>
            <person name="Zhang H."/>
            <person name="Wang H."/>
            <person name="Li C."/>
        </authorList>
    </citation>
    <scope>NUCLEOTIDE SEQUENCE [LARGE SCALE GENOMIC DNA]</scope>
    <source>
        <strain evidence="1 2">KXZD1103</strain>
    </source>
</reference>
<evidence type="ECO:0000313" key="1">
    <source>
        <dbReference type="EMBL" id="QEW05656.1"/>
    </source>
</evidence>
<evidence type="ECO:0000313" key="2">
    <source>
        <dbReference type="Proteomes" id="UP000325606"/>
    </source>
</evidence>
<dbReference type="KEGG" id="nik:F5I99_03650"/>
<dbReference type="EMBL" id="CP044222">
    <property type="protein sequence ID" value="QEW05656.1"/>
    <property type="molecule type" value="Genomic_DNA"/>
</dbReference>
<dbReference type="Proteomes" id="UP000325606">
    <property type="component" value="Chromosome"/>
</dbReference>
<name>A0A5J6LB79_9GAMM</name>
<evidence type="ECO:0008006" key="3">
    <source>
        <dbReference type="Google" id="ProtNLM"/>
    </source>
</evidence>
<dbReference type="AlphaFoldDB" id="A0A5J6LB79"/>
<keyword evidence="2" id="KW-1185">Reference proteome</keyword>
<sequence length="247" mass="25782">MSGLLLAGDVYFDRLTDTGVSTGLIGPINATQLSINTPSDTVDRPSKKKASYGQALNSVTIAKPTEITIQFDDQPAEMLAMALLGDVEQINQGAGDVTDTLITLPPAGRWLKLAHSNLSETGISAKDDQDVAIAPAAYEINYATGMIAATAEGALAAGGEIKLSYSYAAVSGSRIKGAVRSTLRARVFVDGTNLATGKPVKCDIPLINAAPTEAVDLMASEYVSTTLGGKVLLKEGETAPFYLDQED</sequence>
<organism evidence="1 2">
    <name type="scientific">Nitrincola iocasae</name>
    <dbReference type="NCBI Taxonomy" id="2614693"/>
    <lineage>
        <taxon>Bacteria</taxon>
        <taxon>Pseudomonadati</taxon>
        <taxon>Pseudomonadota</taxon>
        <taxon>Gammaproteobacteria</taxon>
        <taxon>Oceanospirillales</taxon>
        <taxon>Oceanospirillaceae</taxon>
        <taxon>Nitrincola</taxon>
    </lineage>
</organism>
<proteinExistence type="predicted"/>
<dbReference type="RefSeq" id="WP_151053700.1">
    <property type="nucleotide sequence ID" value="NZ_CP044222.1"/>
</dbReference>
<gene>
    <name evidence="1" type="ORF">F5I99_03650</name>
</gene>